<dbReference type="InterPro" id="IPR000873">
    <property type="entry name" value="AMP-dep_synth/lig_dom"/>
</dbReference>
<dbReference type="PROSITE" id="PS00455">
    <property type="entry name" value="AMP_BINDING"/>
    <property type="match status" value="1"/>
</dbReference>
<dbReference type="Gene3D" id="3.40.50.12780">
    <property type="entry name" value="N-terminal domain of ligase-like"/>
    <property type="match status" value="1"/>
</dbReference>
<keyword evidence="3" id="KW-0547">Nucleotide-binding</keyword>
<keyword evidence="4" id="KW-0067">ATP-binding</keyword>
<comment type="caution">
    <text evidence="8">The sequence shown here is derived from an EMBL/GenBank/DDBJ whole genome shotgun (WGS) entry which is preliminary data.</text>
</comment>
<keyword evidence="2" id="KW-0436">Ligase</keyword>
<evidence type="ECO:0000256" key="5">
    <source>
        <dbReference type="SAM" id="MobiDB-lite"/>
    </source>
</evidence>
<sequence length="564" mass="62037">MTGNASDLRQLEPGRYDAVYESFEWEIPETYNMAEAVCDRWATDRSAVALYWENAAGDAESYTFHELSRLSNRCANAFRDRGIDREDIVAIFLPTLPESLIVTLAGHKLGAINMPLYHLFAPDGIADRLRDASPELIVTDECGLEKLAEIDAPESLDVVVVRGDDGHGVASDDGSETDTGPALDDRPIPFAELLADRSSSFDPVETSPADPAQLFYTSGTTGDPKGVLHAHRYALGHRYVGQYMRDFHETDLLWHSGDLAWAGGFANLLEAWTLGMPIVKYDGKFDPERALALLEAYGVTIFVTAPTALRQMMDLPRETIDSYDLSLRVVSAGGERVTPDMLEWAEERFDAFGTLGYGQTECYSVGYPPLGDERAEKLGALGKPLPGCEVTILDDDGNELPAGEAGELAVATDDNPTMSLEYFDRPAETEAVREGRWHRTGDSARIDDDGYVWYLGRRDDMIISSGYRISPAEVESSLNAHPAVKEAAVVGVPDAERTNIVKAVLEPAAGVRPSGDLVEELQEHVKSNLARFQYPREIEFVDDLPKTITGKIKRNRLRDGGEAQ</sequence>
<dbReference type="Pfam" id="PF13193">
    <property type="entry name" value="AMP-binding_C"/>
    <property type="match status" value="1"/>
</dbReference>
<dbReference type="Pfam" id="PF00501">
    <property type="entry name" value="AMP-binding"/>
    <property type="match status" value="1"/>
</dbReference>
<dbReference type="Gene3D" id="3.30.300.30">
    <property type="match status" value="1"/>
</dbReference>
<reference evidence="8 9" key="1">
    <citation type="journal article" date="2019" name="Int. J. Syst. Evol. Microbiol.">
        <title>The Global Catalogue of Microorganisms (GCM) 10K type strain sequencing project: providing services to taxonomists for standard genome sequencing and annotation.</title>
        <authorList>
            <consortium name="The Broad Institute Genomics Platform"/>
            <consortium name="The Broad Institute Genome Sequencing Center for Infectious Disease"/>
            <person name="Wu L."/>
            <person name="Ma J."/>
        </authorList>
    </citation>
    <scope>NUCLEOTIDE SEQUENCE [LARGE SCALE GENOMIC DNA]</scope>
    <source>
        <strain evidence="8 9">LMG 29247</strain>
    </source>
</reference>
<dbReference type="InterPro" id="IPR051087">
    <property type="entry name" value="Mitochondrial_ACSM"/>
</dbReference>
<dbReference type="GO" id="GO:0016405">
    <property type="term" value="F:CoA-ligase activity"/>
    <property type="evidence" value="ECO:0007669"/>
    <property type="project" value="UniProtKB-ARBA"/>
</dbReference>
<feature type="domain" description="AMP-binding enzyme C-terminal" evidence="7">
    <location>
        <begin position="473"/>
        <end position="551"/>
    </location>
</feature>
<gene>
    <name evidence="8" type="ORF">ACFQE6_22570</name>
</gene>
<organism evidence="8 9">
    <name type="scientific">Natrinema soli</name>
    <dbReference type="NCBI Taxonomy" id="1930624"/>
    <lineage>
        <taxon>Archaea</taxon>
        <taxon>Methanobacteriati</taxon>
        <taxon>Methanobacteriota</taxon>
        <taxon>Stenosarchaea group</taxon>
        <taxon>Halobacteria</taxon>
        <taxon>Halobacteriales</taxon>
        <taxon>Natrialbaceae</taxon>
        <taxon>Natrinema</taxon>
    </lineage>
</organism>
<dbReference type="InterPro" id="IPR020845">
    <property type="entry name" value="AMP-binding_CS"/>
</dbReference>
<dbReference type="FunFam" id="3.30.300.30:FF:000005">
    <property type="entry name" value="Acyl-coenzyme A synthetase ACSM5, mitochondrial"/>
    <property type="match status" value="1"/>
</dbReference>
<dbReference type="GO" id="GO:0016878">
    <property type="term" value="F:acid-thiol ligase activity"/>
    <property type="evidence" value="ECO:0007669"/>
    <property type="project" value="UniProtKB-ARBA"/>
</dbReference>
<evidence type="ECO:0000256" key="1">
    <source>
        <dbReference type="ARBA" id="ARBA00006432"/>
    </source>
</evidence>
<dbReference type="Proteomes" id="UP001596383">
    <property type="component" value="Unassembled WGS sequence"/>
</dbReference>
<feature type="domain" description="AMP-dependent synthetase/ligase" evidence="6">
    <location>
        <begin position="43"/>
        <end position="413"/>
    </location>
</feature>
<keyword evidence="9" id="KW-1185">Reference proteome</keyword>
<dbReference type="GO" id="GO:0005524">
    <property type="term" value="F:ATP binding"/>
    <property type="evidence" value="ECO:0007669"/>
    <property type="project" value="UniProtKB-KW"/>
</dbReference>
<evidence type="ECO:0000256" key="2">
    <source>
        <dbReference type="ARBA" id="ARBA00022598"/>
    </source>
</evidence>
<accession>A0ABD5SR38</accession>
<evidence type="ECO:0000256" key="3">
    <source>
        <dbReference type="ARBA" id="ARBA00022741"/>
    </source>
</evidence>
<dbReference type="EMBL" id="JBHSWV010000413">
    <property type="protein sequence ID" value="MFC6767671.1"/>
    <property type="molecule type" value="Genomic_DNA"/>
</dbReference>
<dbReference type="InterPro" id="IPR042099">
    <property type="entry name" value="ANL_N_sf"/>
</dbReference>
<protein>
    <submittedName>
        <fullName evidence="8">Acyl-CoA synthetase</fullName>
    </submittedName>
</protein>
<dbReference type="PANTHER" id="PTHR43605">
    <property type="entry name" value="ACYL-COENZYME A SYNTHETASE"/>
    <property type="match status" value="1"/>
</dbReference>
<dbReference type="InterPro" id="IPR045851">
    <property type="entry name" value="AMP-bd_C_sf"/>
</dbReference>
<evidence type="ECO:0000259" key="7">
    <source>
        <dbReference type="Pfam" id="PF13193"/>
    </source>
</evidence>
<evidence type="ECO:0000313" key="9">
    <source>
        <dbReference type="Proteomes" id="UP001596383"/>
    </source>
</evidence>
<comment type="similarity">
    <text evidence="1">Belongs to the ATP-dependent AMP-binding enzyme family.</text>
</comment>
<feature type="region of interest" description="Disordered" evidence="5">
    <location>
        <begin position="198"/>
        <end position="218"/>
    </location>
</feature>
<evidence type="ECO:0000256" key="4">
    <source>
        <dbReference type="ARBA" id="ARBA00022840"/>
    </source>
</evidence>
<dbReference type="SUPFAM" id="SSF56801">
    <property type="entry name" value="Acetyl-CoA synthetase-like"/>
    <property type="match status" value="1"/>
</dbReference>
<name>A0ABD5SR38_9EURY</name>
<dbReference type="PANTHER" id="PTHR43605:SF10">
    <property type="entry name" value="ACYL-COA SYNTHETASE MEDIUM CHAIN FAMILY MEMBER 3"/>
    <property type="match status" value="1"/>
</dbReference>
<proteinExistence type="inferred from homology"/>
<evidence type="ECO:0000259" key="6">
    <source>
        <dbReference type="Pfam" id="PF00501"/>
    </source>
</evidence>
<dbReference type="AlphaFoldDB" id="A0ABD5SR38"/>
<dbReference type="InterPro" id="IPR025110">
    <property type="entry name" value="AMP-bd_C"/>
</dbReference>
<evidence type="ECO:0000313" key="8">
    <source>
        <dbReference type="EMBL" id="MFC6767671.1"/>
    </source>
</evidence>
<dbReference type="RefSeq" id="WP_273740534.1">
    <property type="nucleotide sequence ID" value="NZ_JAQIVI010000413.1"/>
</dbReference>